<dbReference type="Proteomes" id="UP000030940">
    <property type="component" value="Plasmid cp26"/>
</dbReference>
<evidence type="ECO:0000313" key="2">
    <source>
        <dbReference type="EMBL" id="AJA90674.1"/>
    </source>
</evidence>
<dbReference type="EMBL" id="CP009911">
    <property type="protein sequence ID" value="AJA90674.1"/>
    <property type="molecule type" value="Genomic_DNA"/>
</dbReference>
<feature type="domain" description="Telomere resolvase ResT/TelK catalytic" evidence="1">
    <location>
        <begin position="164"/>
        <end position="338"/>
    </location>
</feature>
<reference evidence="2 3" key="1">
    <citation type="journal article" date="2015" name="Genome Announc.">
        <title>Genome Sequence of Borrelia chilensis VA1, a South American Member of the Lyme Borreliosis Group.</title>
        <authorList>
            <person name="Huang W."/>
            <person name="Ojaimi C."/>
            <person name="Fallon J.T."/>
            <person name="Travisany D."/>
            <person name="Maass A."/>
            <person name="Ivanova L."/>
            <person name="Tomova A."/>
            <person name="Gonzalez-Acuna D."/>
            <person name="Godfrey H.P."/>
            <person name="Cabello F.C."/>
        </authorList>
    </citation>
    <scope>NUCLEOTIDE SEQUENCE [LARGE SCALE GENOMIC DNA]</scope>
    <source>
        <strain evidence="2 3">VA1</strain>
        <plasmid evidence="2">cp26</plasmid>
    </source>
</reference>
<name>A0A0A7UWT1_9SPIR</name>
<dbReference type="InterPro" id="IPR038280">
    <property type="entry name" value="ResT/TelK_cat_sf"/>
</dbReference>
<gene>
    <name evidence="2" type="ORF">OY14_04305</name>
</gene>
<keyword evidence="3" id="KW-1185">Reference proteome</keyword>
<protein>
    <submittedName>
        <fullName evidence="2">Telomere resolvase ResT</fullName>
    </submittedName>
</protein>
<accession>A0A0A7UWT1</accession>
<proteinExistence type="predicted"/>
<dbReference type="KEGG" id="bchi:OY14_04305"/>
<organism evidence="2 3">
    <name type="scientific">Borreliella chilensis</name>
    <dbReference type="NCBI Taxonomy" id="1245910"/>
    <lineage>
        <taxon>Bacteria</taxon>
        <taxon>Pseudomonadati</taxon>
        <taxon>Spirochaetota</taxon>
        <taxon>Spirochaetia</taxon>
        <taxon>Spirochaetales</taxon>
        <taxon>Borreliaceae</taxon>
        <taxon>Borreliella</taxon>
    </lineage>
</organism>
<dbReference type="AlphaFoldDB" id="A0A0A7UWT1"/>
<sequence length="449" mass="54060">MPPKVKIKNDFEIFRKELEILYNKYLINELSYLKLKSKIKILAESHKAILFRKDKFTNRSIILNLSKTRKIIKEYINLSVIEKIKRDNTFLFFWKSKKIKELKNIGIKDQKKIEELIFLNQFNNEKPYFQYFIDLFVTPKWLNDYAHKYKIEKINSYRKEQIFVKINLNTYIEIIKLLLNQNRDIRLKFYGVLMAIGRRPVEVMKLSKFYIAGKNHIRMEFIAKKRENNIVNEVVFPVFADPELIINSIKEIRYMEQTENLTKEIISSNLAYSYNRLFRQIFNNIFAPEESVYFCRAIYCKFSYLAFAPKNMEMNYWITKVLGHEPNDITTAFHYNRYVLDNLDDKADNNLLALLNQRIYTYVRRKATYSTLTMDRLESLIREHRVLDDNYIKTLITIKDLMLKDNLETLAMVRGLNVKIRKAFKAAYGYNYNYIKLTEYLSIIFNYKL</sequence>
<evidence type="ECO:0000313" key="3">
    <source>
        <dbReference type="Proteomes" id="UP000030940"/>
    </source>
</evidence>
<keyword evidence="2" id="KW-0614">Plasmid</keyword>
<dbReference type="HOGENOM" id="CLU_049289_0_0_12"/>
<dbReference type="Pfam" id="PF16684">
    <property type="entry name" value="ResT-TelK_cat"/>
    <property type="match status" value="1"/>
</dbReference>
<dbReference type="InterPro" id="IPR032047">
    <property type="entry name" value="ResT/TelK_cat"/>
</dbReference>
<geneLocation type="plasmid" evidence="2 3">
    <name>cp26</name>
</geneLocation>
<evidence type="ECO:0000259" key="1">
    <source>
        <dbReference type="Pfam" id="PF16684"/>
    </source>
</evidence>
<dbReference type="Gene3D" id="1.10.443.30">
    <property type="entry name" value="Telomere resolvase"/>
    <property type="match status" value="1"/>
</dbReference>